<organism evidence="2 3">
    <name type="scientific">Streptomyces zingiberis</name>
    <dbReference type="NCBI Taxonomy" id="2053010"/>
    <lineage>
        <taxon>Bacteria</taxon>
        <taxon>Bacillati</taxon>
        <taxon>Actinomycetota</taxon>
        <taxon>Actinomycetes</taxon>
        <taxon>Kitasatosporales</taxon>
        <taxon>Streptomycetaceae</taxon>
        <taxon>Streptomyces</taxon>
    </lineage>
</organism>
<accession>A0ABX1C5B1</accession>
<keyword evidence="3" id="KW-1185">Reference proteome</keyword>
<dbReference type="Proteomes" id="UP000695264">
    <property type="component" value="Unassembled WGS sequence"/>
</dbReference>
<evidence type="ECO:0000313" key="3">
    <source>
        <dbReference type="Proteomes" id="UP000695264"/>
    </source>
</evidence>
<protein>
    <recommendedName>
        <fullName evidence="4">MarR family transcriptional regulator</fullName>
    </recommendedName>
</protein>
<dbReference type="EMBL" id="JAATEN010000023">
    <property type="protein sequence ID" value="NJQ03355.1"/>
    <property type="molecule type" value="Genomic_DNA"/>
</dbReference>
<feature type="compositionally biased region" description="Low complexity" evidence="1">
    <location>
        <begin position="202"/>
        <end position="221"/>
    </location>
</feature>
<evidence type="ECO:0008006" key="4">
    <source>
        <dbReference type="Google" id="ProtNLM"/>
    </source>
</evidence>
<comment type="caution">
    <text evidence="2">The sequence shown here is derived from an EMBL/GenBank/DDBJ whole genome shotgun (WGS) entry which is preliminary data.</text>
</comment>
<evidence type="ECO:0000313" key="2">
    <source>
        <dbReference type="EMBL" id="NJQ03355.1"/>
    </source>
</evidence>
<proteinExistence type="predicted"/>
<gene>
    <name evidence="2" type="ORF">HCK00_23200</name>
</gene>
<dbReference type="RefSeq" id="WP_168103964.1">
    <property type="nucleotide sequence ID" value="NZ_JAATEN010000023.1"/>
</dbReference>
<sequence>MSSDPTPGTARRAISLLDRRVEAATGHDIGTLWDYRDRGVLDEPHARLVDRHRELVKAESSVIFHRQLLYRLTSGEFPVDSALLARIDRAVHQLEEAAGERDAATARVIAALEPIETAARATQPDGHGPLPAADQAALLAIAGGAKLHEHLVSGRMSVVTASGTRIPYTHLQRLEAAGLVSRDASHPVHAGQPVALTDAARAALADSRRPTPTAAPASARPGAWPTAPGRRR</sequence>
<name>A0ABX1C5B1_9ACTN</name>
<reference evidence="2 3" key="1">
    <citation type="submission" date="2020-03" db="EMBL/GenBank/DDBJ databases">
        <title>WGS of actinomycetes isolated from Thailand.</title>
        <authorList>
            <person name="Thawai C."/>
        </authorList>
    </citation>
    <scope>NUCLEOTIDE SEQUENCE [LARGE SCALE GENOMIC DNA]</scope>
    <source>
        <strain evidence="2 3">PLAI 1-29</strain>
    </source>
</reference>
<evidence type="ECO:0000256" key="1">
    <source>
        <dbReference type="SAM" id="MobiDB-lite"/>
    </source>
</evidence>
<feature type="region of interest" description="Disordered" evidence="1">
    <location>
        <begin position="202"/>
        <end position="232"/>
    </location>
</feature>